<dbReference type="Proteomes" id="UP000630923">
    <property type="component" value="Unassembled WGS sequence"/>
</dbReference>
<name>A0A919AUE1_9PROT</name>
<reference evidence="2" key="2">
    <citation type="submission" date="2020-09" db="EMBL/GenBank/DDBJ databases">
        <authorList>
            <person name="Sun Q."/>
            <person name="Kim S."/>
        </authorList>
    </citation>
    <scope>NUCLEOTIDE SEQUENCE</scope>
    <source>
        <strain evidence="2">KCTC 42590</strain>
    </source>
</reference>
<feature type="region of interest" description="Disordered" evidence="1">
    <location>
        <begin position="1"/>
        <end position="28"/>
    </location>
</feature>
<comment type="caution">
    <text evidence="2">The sequence shown here is derived from an EMBL/GenBank/DDBJ whole genome shotgun (WGS) entry which is preliminary data.</text>
</comment>
<protein>
    <submittedName>
        <fullName evidence="2">Uncharacterized protein</fullName>
    </submittedName>
</protein>
<accession>A0A919AUE1</accession>
<gene>
    <name evidence="2" type="ORF">GCM10017044_18590</name>
</gene>
<proteinExistence type="predicted"/>
<evidence type="ECO:0000313" key="3">
    <source>
        <dbReference type="Proteomes" id="UP000630923"/>
    </source>
</evidence>
<evidence type="ECO:0000313" key="2">
    <source>
        <dbReference type="EMBL" id="GHF24256.1"/>
    </source>
</evidence>
<organism evidence="2 3">
    <name type="scientific">Kordiimonas sediminis</name>
    <dbReference type="NCBI Taxonomy" id="1735581"/>
    <lineage>
        <taxon>Bacteria</taxon>
        <taxon>Pseudomonadati</taxon>
        <taxon>Pseudomonadota</taxon>
        <taxon>Alphaproteobacteria</taxon>
        <taxon>Kordiimonadales</taxon>
        <taxon>Kordiimonadaceae</taxon>
        <taxon>Kordiimonas</taxon>
    </lineage>
</organism>
<reference evidence="2" key="1">
    <citation type="journal article" date="2014" name="Int. J. Syst. Evol. Microbiol.">
        <title>Complete genome sequence of Corynebacterium casei LMG S-19264T (=DSM 44701T), isolated from a smear-ripened cheese.</title>
        <authorList>
            <consortium name="US DOE Joint Genome Institute (JGI-PGF)"/>
            <person name="Walter F."/>
            <person name="Albersmeier A."/>
            <person name="Kalinowski J."/>
            <person name="Ruckert C."/>
        </authorList>
    </citation>
    <scope>NUCLEOTIDE SEQUENCE</scope>
    <source>
        <strain evidence="2">KCTC 42590</strain>
    </source>
</reference>
<dbReference type="EMBL" id="BNCI01000002">
    <property type="protein sequence ID" value="GHF24256.1"/>
    <property type="molecule type" value="Genomic_DNA"/>
</dbReference>
<evidence type="ECO:0000256" key="1">
    <source>
        <dbReference type="SAM" id="MobiDB-lite"/>
    </source>
</evidence>
<keyword evidence="3" id="KW-1185">Reference proteome</keyword>
<dbReference type="AlphaFoldDB" id="A0A919AUE1"/>
<sequence length="55" mass="6014">MITPVSGICRDYTGYNGTEGDASNAREDNGFGRKYVLFTIAIKLDMVREVAGQLV</sequence>